<feature type="compositionally biased region" description="Basic and acidic residues" evidence="8">
    <location>
        <begin position="257"/>
        <end position="266"/>
    </location>
</feature>
<evidence type="ECO:0000256" key="2">
    <source>
        <dbReference type="ARBA" id="ARBA00007118"/>
    </source>
</evidence>
<protein>
    <recommendedName>
        <fullName evidence="9">Nitroreductase domain-containing protein</fullName>
    </recommendedName>
</protein>
<dbReference type="Pfam" id="PF00881">
    <property type="entry name" value="Nitroreductase"/>
    <property type="match status" value="1"/>
</dbReference>
<dbReference type="PANTHER" id="PTHR43821:SF1">
    <property type="entry name" value="NAD(P)H NITROREDUCTASE YDJA-RELATED"/>
    <property type="match status" value="1"/>
</dbReference>
<evidence type="ECO:0000256" key="1">
    <source>
        <dbReference type="ARBA" id="ARBA00001917"/>
    </source>
</evidence>
<reference evidence="10 11" key="1">
    <citation type="journal article" date="2004" name="Science">
        <title>The genome of the diatom Thalassiosira pseudonana: ecology, evolution, and metabolism.</title>
        <authorList>
            <person name="Armbrust E.V."/>
            <person name="Berges J.A."/>
            <person name="Bowler C."/>
            <person name="Green B.R."/>
            <person name="Martinez D."/>
            <person name="Putnam N.H."/>
            <person name="Zhou S."/>
            <person name="Allen A.E."/>
            <person name="Apt K.E."/>
            <person name="Bechner M."/>
            <person name="Brzezinski M.A."/>
            <person name="Chaal B.K."/>
            <person name="Chiovitti A."/>
            <person name="Davis A.K."/>
            <person name="Demarest M.S."/>
            <person name="Detter J.C."/>
            <person name="Glavina T."/>
            <person name="Goodstein D."/>
            <person name="Hadi M.Z."/>
            <person name="Hellsten U."/>
            <person name="Hildebrand M."/>
            <person name="Jenkins B.D."/>
            <person name="Jurka J."/>
            <person name="Kapitonov V.V."/>
            <person name="Kroger N."/>
            <person name="Lau W.W."/>
            <person name="Lane T.W."/>
            <person name="Larimer F.W."/>
            <person name="Lippmeier J.C."/>
            <person name="Lucas S."/>
            <person name="Medina M."/>
            <person name="Montsant A."/>
            <person name="Obornik M."/>
            <person name="Parker M.S."/>
            <person name="Palenik B."/>
            <person name="Pazour G.J."/>
            <person name="Richardson P.M."/>
            <person name="Rynearson T.A."/>
            <person name="Saito M.A."/>
            <person name="Schwartz D.C."/>
            <person name="Thamatrakoln K."/>
            <person name="Valentin K."/>
            <person name="Vardi A."/>
            <person name="Wilkerson F.P."/>
            <person name="Rokhsar D.S."/>
        </authorList>
    </citation>
    <scope>NUCLEOTIDE SEQUENCE [LARGE SCALE GENOMIC DNA]</scope>
    <source>
        <strain evidence="10 11">CCMP1335</strain>
    </source>
</reference>
<organism evidence="10 11">
    <name type="scientific">Thalassiosira pseudonana</name>
    <name type="common">Marine diatom</name>
    <name type="synonym">Cyclotella nana</name>
    <dbReference type="NCBI Taxonomy" id="35128"/>
    <lineage>
        <taxon>Eukaryota</taxon>
        <taxon>Sar</taxon>
        <taxon>Stramenopiles</taxon>
        <taxon>Ochrophyta</taxon>
        <taxon>Bacillariophyta</taxon>
        <taxon>Coscinodiscophyceae</taxon>
        <taxon>Thalassiosirophycidae</taxon>
        <taxon>Thalassiosirales</taxon>
        <taxon>Thalassiosiraceae</taxon>
        <taxon>Thalassiosira</taxon>
    </lineage>
</organism>
<reference evidence="10 11" key="2">
    <citation type="journal article" date="2008" name="Nature">
        <title>The Phaeodactylum genome reveals the evolutionary history of diatom genomes.</title>
        <authorList>
            <person name="Bowler C."/>
            <person name="Allen A.E."/>
            <person name="Badger J.H."/>
            <person name="Grimwood J."/>
            <person name="Jabbari K."/>
            <person name="Kuo A."/>
            <person name="Maheswari U."/>
            <person name="Martens C."/>
            <person name="Maumus F."/>
            <person name="Otillar R.P."/>
            <person name="Rayko E."/>
            <person name="Salamov A."/>
            <person name="Vandepoele K."/>
            <person name="Beszteri B."/>
            <person name="Gruber A."/>
            <person name="Heijde M."/>
            <person name="Katinka M."/>
            <person name="Mock T."/>
            <person name="Valentin K."/>
            <person name="Verret F."/>
            <person name="Berges J.A."/>
            <person name="Brownlee C."/>
            <person name="Cadoret J.P."/>
            <person name="Chiovitti A."/>
            <person name="Choi C.J."/>
            <person name="Coesel S."/>
            <person name="De Martino A."/>
            <person name="Detter J.C."/>
            <person name="Durkin C."/>
            <person name="Falciatore A."/>
            <person name="Fournet J."/>
            <person name="Haruta M."/>
            <person name="Huysman M.J."/>
            <person name="Jenkins B.D."/>
            <person name="Jiroutova K."/>
            <person name="Jorgensen R.E."/>
            <person name="Joubert Y."/>
            <person name="Kaplan A."/>
            <person name="Kroger N."/>
            <person name="Kroth P.G."/>
            <person name="La Roche J."/>
            <person name="Lindquist E."/>
            <person name="Lommer M."/>
            <person name="Martin-Jezequel V."/>
            <person name="Lopez P.J."/>
            <person name="Lucas S."/>
            <person name="Mangogna M."/>
            <person name="McGinnis K."/>
            <person name="Medlin L.K."/>
            <person name="Montsant A."/>
            <person name="Oudot-Le Secq M.P."/>
            <person name="Napoli C."/>
            <person name="Obornik M."/>
            <person name="Parker M.S."/>
            <person name="Petit J.L."/>
            <person name="Porcel B.M."/>
            <person name="Poulsen N."/>
            <person name="Robison M."/>
            <person name="Rychlewski L."/>
            <person name="Rynearson T.A."/>
            <person name="Schmutz J."/>
            <person name="Shapiro H."/>
            <person name="Siaut M."/>
            <person name="Stanley M."/>
            <person name="Sussman M.R."/>
            <person name="Taylor A.R."/>
            <person name="Vardi A."/>
            <person name="von Dassow P."/>
            <person name="Vyverman W."/>
            <person name="Willis A."/>
            <person name="Wyrwicz L.S."/>
            <person name="Rokhsar D.S."/>
            <person name="Weissenbach J."/>
            <person name="Armbrust E.V."/>
            <person name="Green B.R."/>
            <person name="Van de Peer Y."/>
            <person name="Grigoriev I.V."/>
        </authorList>
    </citation>
    <scope>NUCLEOTIDE SEQUENCE [LARGE SCALE GENOMIC DNA]</scope>
    <source>
        <strain evidence="10 11">CCMP1335</strain>
    </source>
</reference>
<comment type="cofactor">
    <cofactor evidence="1">
        <name>FMN</name>
        <dbReference type="ChEBI" id="CHEBI:58210"/>
    </cofactor>
</comment>
<dbReference type="AlphaFoldDB" id="B5YM45"/>
<dbReference type="CDD" id="cd02135">
    <property type="entry name" value="YdjA-like"/>
    <property type="match status" value="1"/>
</dbReference>
<evidence type="ECO:0000256" key="8">
    <source>
        <dbReference type="SAM" id="MobiDB-lite"/>
    </source>
</evidence>
<dbReference type="STRING" id="35128.B5YM45"/>
<comment type="similarity">
    <text evidence="2">Belongs to the nitroreductase family.</text>
</comment>
<keyword evidence="3" id="KW-0285">Flavoprotein</keyword>
<dbReference type="InterPro" id="IPR000415">
    <property type="entry name" value="Nitroreductase-like"/>
</dbReference>
<feature type="region of interest" description="Disordered" evidence="8">
    <location>
        <begin position="244"/>
        <end position="266"/>
    </location>
</feature>
<dbReference type="RefSeq" id="XP_002295631.1">
    <property type="nucleotide sequence ID" value="XM_002295595.1"/>
</dbReference>
<dbReference type="HOGENOM" id="CLU_070764_5_1_1"/>
<name>B5YM45_THAPS</name>
<sequence length="266" mass="29374">MASSSSIAALSFLGTVFIVRNVLKKQKHSSNDDAYNHSSSIPSPSQTLSLIQTRRSIFTKQFTGESVPRPIIDDMLEAARWAPNHHITEPWRFVVFESQEGRESVGKLLQQLYTSACTPAKFSQAKFDKKLRGAKMSSHLIAICVGTDTKNPFVEEVSTVAMAVQNMHLMATAHGVGAYWSSGGVHRVKKEGSSADDADVTNAALNLGVMNPKELTQFLGETLGNDEPFLCLGWMYIGDYHGSSDKEKKKWPTGRRGPIDDKVVWR</sequence>
<keyword evidence="5" id="KW-0521">NADP</keyword>
<keyword evidence="4" id="KW-0288">FMN</keyword>
<dbReference type="Proteomes" id="UP000001449">
    <property type="component" value="Chromosome 18"/>
</dbReference>
<dbReference type="SUPFAM" id="SSF55469">
    <property type="entry name" value="FMN-dependent nitroreductase-like"/>
    <property type="match status" value="1"/>
</dbReference>
<evidence type="ECO:0000256" key="7">
    <source>
        <dbReference type="ARBA" id="ARBA00023027"/>
    </source>
</evidence>
<keyword evidence="7" id="KW-0520">NAD</keyword>
<evidence type="ECO:0000313" key="11">
    <source>
        <dbReference type="Proteomes" id="UP000001449"/>
    </source>
</evidence>
<dbReference type="InterPro" id="IPR029479">
    <property type="entry name" value="Nitroreductase"/>
</dbReference>
<gene>
    <name evidence="10" type="ORF">THAPS_25412</name>
</gene>
<dbReference type="PaxDb" id="35128-Thaps25412"/>
<dbReference type="Gene3D" id="3.40.109.10">
    <property type="entry name" value="NADH Oxidase"/>
    <property type="match status" value="1"/>
</dbReference>
<keyword evidence="11" id="KW-1185">Reference proteome</keyword>
<dbReference type="EMBL" id="CP001159">
    <property type="protein sequence ID" value="ACI64348.1"/>
    <property type="molecule type" value="Genomic_DNA"/>
</dbReference>
<dbReference type="GO" id="GO:0016491">
    <property type="term" value="F:oxidoreductase activity"/>
    <property type="evidence" value="ECO:0007669"/>
    <property type="project" value="UniProtKB-KW"/>
</dbReference>
<dbReference type="GeneID" id="7450885"/>
<evidence type="ECO:0000256" key="5">
    <source>
        <dbReference type="ARBA" id="ARBA00022857"/>
    </source>
</evidence>
<dbReference type="InParanoid" id="B5YM45"/>
<evidence type="ECO:0000256" key="4">
    <source>
        <dbReference type="ARBA" id="ARBA00022643"/>
    </source>
</evidence>
<keyword evidence="6" id="KW-0560">Oxidoreductase</keyword>
<dbReference type="InterPro" id="IPR052530">
    <property type="entry name" value="NAD(P)H_nitroreductase"/>
</dbReference>
<feature type="domain" description="Nitroreductase" evidence="9">
    <location>
        <begin position="51"/>
        <end position="183"/>
    </location>
</feature>
<dbReference type="PANTHER" id="PTHR43821">
    <property type="entry name" value="NAD(P)H NITROREDUCTASE YDJA-RELATED"/>
    <property type="match status" value="1"/>
</dbReference>
<dbReference type="eggNOG" id="ENOG502RYYB">
    <property type="taxonomic scope" value="Eukaryota"/>
</dbReference>
<evidence type="ECO:0000256" key="6">
    <source>
        <dbReference type="ARBA" id="ARBA00023002"/>
    </source>
</evidence>
<evidence type="ECO:0000259" key="9">
    <source>
        <dbReference type="Pfam" id="PF00881"/>
    </source>
</evidence>
<accession>B5YM45</accession>
<proteinExistence type="inferred from homology"/>
<evidence type="ECO:0000313" key="10">
    <source>
        <dbReference type="EMBL" id="ACI64348.1"/>
    </source>
</evidence>
<dbReference type="InterPro" id="IPR026021">
    <property type="entry name" value="YdjA-like"/>
</dbReference>
<dbReference type="KEGG" id="tps:THAPS_25412"/>
<evidence type="ECO:0000256" key="3">
    <source>
        <dbReference type="ARBA" id="ARBA00022630"/>
    </source>
</evidence>